<name>A0A1I8B8N2_MELHA</name>
<feature type="transmembrane region" description="Helical" evidence="1">
    <location>
        <begin position="207"/>
        <end position="232"/>
    </location>
</feature>
<dbReference type="Proteomes" id="UP000095281">
    <property type="component" value="Unplaced"/>
</dbReference>
<evidence type="ECO:0000313" key="2">
    <source>
        <dbReference type="Proteomes" id="UP000095281"/>
    </source>
</evidence>
<dbReference type="WBParaSite" id="MhA1_Contig163.frz3.gene40">
    <property type="protein sequence ID" value="MhA1_Contig163.frz3.gene40"/>
    <property type="gene ID" value="MhA1_Contig163.frz3.gene40"/>
</dbReference>
<sequence length="312" mass="36166">MLDDDQLPSTSIASDGRGLVREWVISNEYLDDMKNKFELITQRFQKILQPLNAVSHSILQWGPINRRVDNVREGWQRVKNIYHQENPHSFEWELIKKAFYLSFMAGVLTGGLDTIKKSVERFELYKAGKEFGTLGHLMQRKTDFVLTQFYKRGFFKGLWLSAYICSIVAVTVGIAAYRDHYSILYFPITTTSIFSMFAFVRGVGIHGFAMAFFISFFPSVLLTTITLGASFYSGISVDEGYKNLKQKYLIETKKEIEEDEELIRYVKSKGGQFVFKPWHRYKMKFEKELGTFNRNVTLGDDEELLKFGGEDK</sequence>
<keyword evidence="2" id="KW-1185">Reference proteome</keyword>
<protein>
    <submittedName>
        <fullName evidence="3">Uncharacterized protein</fullName>
    </submittedName>
</protein>
<organism evidence="2 3">
    <name type="scientific">Meloidogyne hapla</name>
    <name type="common">Root-knot nematode worm</name>
    <dbReference type="NCBI Taxonomy" id="6305"/>
    <lineage>
        <taxon>Eukaryota</taxon>
        <taxon>Metazoa</taxon>
        <taxon>Ecdysozoa</taxon>
        <taxon>Nematoda</taxon>
        <taxon>Chromadorea</taxon>
        <taxon>Rhabditida</taxon>
        <taxon>Tylenchina</taxon>
        <taxon>Tylenchomorpha</taxon>
        <taxon>Tylenchoidea</taxon>
        <taxon>Meloidogynidae</taxon>
        <taxon>Meloidogyninae</taxon>
        <taxon>Meloidogyne</taxon>
    </lineage>
</organism>
<keyword evidence="1" id="KW-0472">Membrane</keyword>
<dbReference type="AlphaFoldDB" id="A0A1I8B8N2"/>
<feature type="transmembrane region" description="Helical" evidence="1">
    <location>
        <begin position="183"/>
        <end position="200"/>
    </location>
</feature>
<keyword evidence="1" id="KW-0812">Transmembrane</keyword>
<evidence type="ECO:0000256" key="1">
    <source>
        <dbReference type="SAM" id="Phobius"/>
    </source>
</evidence>
<accession>A0A1I8B8N2</accession>
<proteinExistence type="predicted"/>
<reference evidence="3" key="1">
    <citation type="submission" date="2016-11" db="UniProtKB">
        <authorList>
            <consortium name="WormBaseParasite"/>
        </authorList>
    </citation>
    <scope>IDENTIFICATION</scope>
</reference>
<evidence type="ECO:0000313" key="3">
    <source>
        <dbReference type="WBParaSite" id="MhA1_Contig163.frz3.gene40"/>
    </source>
</evidence>
<feature type="transmembrane region" description="Helical" evidence="1">
    <location>
        <begin position="158"/>
        <end position="177"/>
    </location>
</feature>
<keyword evidence="1" id="KW-1133">Transmembrane helix</keyword>